<evidence type="ECO:0000313" key="3">
    <source>
        <dbReference type="Proteomes" id="UP000275267"/>
    </source>
</evidence>
<feature type="region of interest" description="Disordered" evidence="1">
    <location>
        <begin position="62"/>
        <end position="88"/>
    </location>
</feature>
<gene>
    <name evidence="2" type="ORF">C2845_PM01G18200</name>
</gene>
<accession>A0A3L6TR94</accession>
<dbReference type="AlphaFoldDB" id="A0A3L6TR94"/>
<keyword evidence="3" id="KW-1185">Reference proteome</keyword>
<evidence type="ECO:0000313" key="2">
    <source>
        <dbReference type="EMBL" id="RLN42035.1"/>
    </source>
</evidence>
<protein>
    <submittedName>
        <fullName evidence="2">Uncharacterized protein</fullName>
    </submittedName>
</protein>
<dbReference type="EMBL" id="PQIB02000001">
    <property type="protein sequence ID" value="RLN42035.1"/>
    <property type="molecule type" value="Genomic_DNA"/>
</dbReference>
<organism evidence="2 3">
    <name type="scientific">Panicum miliaceum</name>
    <name type="common">Proso millet</name>
    <name type="synonym">Broomcorn millet</name>
    <dbReference type="NCBI Taxonomy" id="4540"/>
    <lineage>
        <taxon>Eukaryota</taxon>
        <taxon>Viridiplantae</taxon>
        <taxon>Streptophyta</taxon>
        <taxon>Embryophyta</taxon>
        <taxon>Tracheophyta</taxon>
        <taxon>Spermatophyta</taxon>
        <taxon>Magnoliopsida</taxon>
        <taxon>Liliopsida</taxon>
        <taxon>Poales</taxon>
        <taxon>Poaceae</taxon>
        <taxon>PACMAD clade</taxon>
        <taxon>Panicoideae</taxon>
        <taxon>Panicodae</taxon>
        <taxon>Paniceae</taxon>
        <taxon>Panicinae</taxon>
        <taxon>Panicum</taxon>
        <taxon>Panicum sect. Panicum</taxon>
    </lineage>
</organism>
<reference evidence="3" key="1">
    <citation type="journal article" date="2019" name="Nat. Commun.">
        <title>The genome of broomcorn millet.</title>
        <authorList>
            <person name="Zou C."/>
            <person name="Miki D."/>
            <person name="Li D."/>
            <person name="Tang Q."/>
            <person name="Xiao L."/>
            <person name="Rajput S."/>
            <person name="Deng P."/>
            <person name="Jia W."/>
            <person name="Huang R."/>
            <person name="Zhang M."/>
            <person name="Sun Y."/>
            <person name="Hu J."/>
            <person name="Fu X."/>
            <person name="Schnable P.S."/>
            <person name="Li F."/>
            <person name="Zhang H."/>
            <person name="Feng B."/>
            <person name="Zhu X."/>
            <person name="Liu R."/>
            <person name="Schnable J.C."/>
            <person name="Zhu J.-K."/>
            <person name="Zhang H."/>
        </authorList>
    </citation>
    <scope>NUCLEOTIDE SEQUENCE [LARGE SCALE GENOMIC DNA]</scope>
</reference>
<dbReference type="Proteomes" id="UP000275267">
    <property type="component" value="Unassembled WGS sequence"/>
</dbReference>
<sequence length="88" mass="9847">MERREILRKRETIAHLSGRTAAAPSALRAVEPHLSHIHRRFGEGSSQWPCIAGEEGVPVLRKREASRSTGRQARPTVPKSSKARRLCL</sequence>
<comment type="caution">
    <text evidence="2">The sequence shown here is derived from an EMBL/GenBank/DDBJ whole genome shotgun (WGS) entry which is preliminary data.</text>
</comment>
<evidence type="ECO:0000256" key="1">
    <source>
        <dbReference type="SAM" id="MobiDB-lite"/>
    </source>
</evidence>
<name>A0A3L6TR94_PANMI</name>
<proteinExistence type="predicted"/>